<dbReference type="PANTHER" id="PTHR22761:SF5">
    <property type="entry name" value="CHARGED MULTIVESICULAR BODY PROTEIN 6"/>
    <property type="match status" value="1"/>
</dbReference>
<evidence type="ECO:0000256" key="2">
    <source>
        <dbReference type="ARBA" id="ARBA00006190"/>
    </source>
</evidence>
<evidence type="ECO:0000256" key="1">
    <source>
        <dbReference type="ARBA" id="ARBA00004608"/>
    </source>
</evidence>
<evidence type="ECO:0000313" key="8">
    <source>
        <dbReference type="Proteomes" id="UP000694388"/>
    </source>
</evidence>
<evidence type="ECO:0000256" key="6">
    <source>
        <dbReference type="ARBA" id="ARBA00023136"/>
    </source>
</evidence>
<dbReference type="Ensembl" id="ENSEBUT00000001710.1">
    <property type="protein sequence ID" value="ENSEBUP00000001385.1"/>
    <property type="gene ID" value="ENSEBUG00000001178.1"/>
</dbReference>
<comment type="similarity">
    <text evidence="2">Belongs to the SNF7 family.</text>
</comment>
<dbReference type="Proteomes" id="UP000694388">
    <property type="component" value="Unplaced"/>
</dbReference>
<keyword evidence="4" id="KW-0967">Endosome</keyword>
<dbReference type="GO" id="GO:0005771">
    <property type="term" value="C:multivesicular body"/>
    <property type="evidence" value="ECO:0007669"/>
    <property type="project" value="TreeGrafter"/>
</dbReference>
<dbReference type="GO" id="GO:0006900">
    <property type="term" value="P:vesicle budding from membrane"/>
    <property type="evidence" value="ECO:0007669"/>
    <property type="project" value="TreeGrafter"/>
</dbReference>
<dbReference type="GeneTree" id="ENSGT00720000108863"/>
<comment type="subcellular location">
    <subcellularLocation>
        <location evidence="1">Endosome membrane</location>
    </subcellularLocation>
</comment>
<reference evidence="7" key="1">
    <citation type="submission" date="2025-08" db="UniProtKB">
        <authorList>
            <consortium name="Ensembl"/>
        </authorList>
    </citation>
    <scope>IDENTIFICATION</scope>
</reference>
<sequence length="191" mass="22462">MGNVFNFNLIGCMVWQPELFNQLKQQRDKLRQYQKRIELQLEKERDVARRLLKNGQKSYKKRYQEQLLEKTDAQITNLENMVQDLEFAQIEIKVMEGLKVGNDSLKKMHEQVMSIEDVERIMEETEEGIAYQREIDDLLAGGLSDEDEDAVLTELEQITQVCFYLLSPCFLRKMGRYCNWPCLSVCHAISS</sequence>
<evidence type="ECO:0000256" key="3">
    <source>
        <dbReference type="ARBA" id="ARBA00022448"/>
    </source>
</evidence>
<organism evidence="7 8">
    <name type="scientific">Eptatretus burgeri</name>
    <name type="common">Inshore hagfish</name>
    <dbReference type="NCBI Taxonomy" id="7764"/>
    <lineage>
        <taxon>Eukaryota</taxon>
        <taxon>Metazoa</taxon>
        <taxon>Chordata</taxon>
        <taxon>Craniata</taxon>
        <taxon>Vertebrata</taxon>
        <taxon>Cyclostomata</taxon>
        <taxon>Myxini</taxon>
        <taxon>Myxiniformes</taxon>
        <taxon>Myxinidae</taxon>
        <taxon>Eptatretinae</taxon>
        <taxon>Eptatretus</taxon>
    </lineage>
</organism>
<dbReference type="AlphaFoldDB" id="A0A8C4NEQ4"/>
<accession>A0A8C4NEQ4</accession>
<dbReference type="PANTHER" id="PTHR22761">
    <property type="entry name" value="CHARGED MULTIVESICULAR BODY PROTEIN"/>
    <property type="match status" value="1"/>
</dbReference>
<keyword evidence="5" id="KW-0653">Protein transport</keyword>
<dbReference type="InterPro" id="IPR005024">
    <property type="entry name" value="Snf7_fam"/>
</dbReference>
<name>A0A8C4NEQ4_EPTBU</name>
<evidence type="ECO:0000256" key="5">
    <source>
        <dbReference type="ARBA" id="ARBA00022927"/>
    </source>
</evidence>
<keyword evidence="8" id="KW-1185">Reference proteome</keyword>
<keyword evidence="6" id="KW-0472">Membrane</keyword>
<dbReference type="Pfam" id="PF03357">
    <property type="entry name" value="Snf7"/>
    <property type="match status" value="1"/>
</dbReference>
<proteinExistence type="inferred from homology"/>
<dbReference type="OMA" id="MMSNQDE"/>
<dbReference type="GO" id="GO:0000815">
    <property type="term" value="C:ESCRT III complex"/>
    <property type="evidence" value="ECO:0007669"/>
    <property type="project" value="TreeGrafter"/>
</dbReference>
<dbReference type="GO" id="GO:0015031">
    <property type="term" value="P:protein transport"/>
    <property type="evidence" value="ECO:0007669"/>
    <property type="project" value="UniProtKB-KW"/>
</dbReference>
<evidence type="ECO:0000256" key="4">
    <source>
        <dbReference type="ARBA" id="ARBA00022753"/>
    </source>
</evidence>
<reference evidence="7" key="2">
    <citation type="submission" date="2025-09" db="UniProtKB">
        <authorList>
            <consortium name="Ensembl"/>
        </authorList>
    </citation>
    <scope>IDENTIFICATION</scope>
</reference>
<evidence type="ECO:0000313" key="7">
    <source>
        <dbReference type="Ensembl" id="ENSEBUP00000001385.1"/>
    </source>
</evidence>
<dbReference type="GO" id="GO:0032511">
    <property type="term" value="P:late endosome to vacuole transport via multivesicular body sorting pathway"/>
    <property type="evidence" value="ECO:0007669"/>
    <property type="project" value="TreeGrafter"/>
</dbReference>
<protein>
    <submittedName>
        <fullName evidence="7">Charged multivesicular body protein 6a</fullName>
    </submittedName>
</protein>
<keyword evidence="3" id="KW-0813">Transport</keyword>